<name>A0A4C1XKZ0_EUMVA</name>
<proteinExistence type="predicted"/>
<accession>A0A4C1XKZ0</accession>
<comment type="caution">
    <text evidence="1">The sequence shown here is derived from an EMBL/GenBank/DDBJ whole genome shotgun (WGS) entry which is preliminary data.</text>
</comment>
<evidence type="ECO:0000313" key="2">
    <source>
        <dbReference type="Proteomes" id="UP000299102"/>
    </source>
</evidence>
<dbReference type="Proteomes" id="UP000299102">
    <property type="component" value="Unassembled WGS sequence"/>
</dbReference>
<dbReference type="EMBL" id="BGZK01000852">
    <property type="protein sequence ID" value="GBP62885.1"/>
    <property type="molecule type" value="Genomic_DNA"/>
</dbReference>
<reference evidence="1 2" key="1">
    <citation type="journal article" date="2019" name="Commun. Biol.">
        <title>The bagworm genome reveals a unique fibroin gene that provides high tensile strength.</title>
        <authorList>
            <person name="Kono N."/>
            <person name="Nakamura H."/>
            <person name="Ohtoshi R."/>
            <person name="Tomita M."/>
            <person name="Numata K."/>
            <person name="Arakawa K."/>
        </authorList>
    </citation>
    <scope>NUCLEOTIDE SEQUENCE [LARGE SCALE GENOMIC DNA]</scope>
</reference>
<gene>
    <name evidence="1" type="ORF">EVAR_24990_1</name>
</gene>
<evidence type="ECO:0008006" key="3">
    <source>
        <dbReference type="Google" id="ProtNLM"/>
    </source>
</evidence>
<keyword evidence="2" id="KW-1185">Reference proteome</keyword>
<dbReference type="AlphaFoldDB" id="A0A4C1XKZ0"/>
<organism evidence="1 2">
    <name type="scientific">Eumeta variegata</name>
    <name type="common">Bagworm moth</name>
    <name type="synonym">Eumeta japonica</name>
    <dbReference type="NCBI Taxonomy" id="151549"/>
    <lineage>
        <taxon>Eukaryota</taxon>
        <taxon>Metazoa</taxon>
        <taxon>Ecdysozoa</taxon>
        <taxon>Arthropoda</taxon>
        <taxon>Hexapoda</taxon>
        <taxon>Insecta</taxon>
        <taxon>Pterygota</taxon>
        <taxon>Neoptera</taxon>
        <taxon>Endopterygota</taxon>
        <taxon>Lepidoptera</taxon>
        <taxon>Glossata</taxon>
        <taxon>Ditrysia</taxon>
        <taxon>Tineoidea</taxon>
        <taxon>Psychidae</taxon>
        <taxon>Oiketicinae</taxon>
        <taxon>Eumeta</taxon>
    </lineage>
</organism>
<evidence type="ECO:0000313" key="1">
    <source>
        <dbReference type="EMBL" id="GBP62885.1"/>
    </source>
</evidence>
<sequence>MLVEAKIQKEYEEGVDRPRAWENRTVIDRPYTMVYLPEVIAEPRTDNSKHRIFLHHANASSYTVHKTNDLLRQKIVELLIHTKLQACVQSGGRSRVTLRRLQRSAYALAVLRLSVRLFYVDVLSYFSQKRLLH</sequence>
<protein>
    <recommendedName>
        <fullName evidence="3">Mariner Mos1 transposase</fullName>
    </recommendedName>
</protein>